<reference evidence="2" key="1">
    <citation type="submission" date="2019-04" db="EMBL/GenBank/DDBJ databases">
        <title>Complete genome sequence of Sphingomonas sp. W1-2-3.</title>
        <authorList>
            <person name="Im W.T."/>
        </authorList>
    </citation>
    <scope>NUCLEOTIDE SEQUENCE [LARGE SCALE GENOMIC DNA]</scope>
    <source>
        <strain evidence="2">W1-2-3</strain>
    </source>
</reference>
<name>A0A4D7CA09_9SPHN</name>
<gene>
    <name evidence="1" type="ORF">E6W36_11930</name>
</gene>
<organism evidence="1 2">
    <name type="scientific">Hankyongella ginsenosidimutans</name>
    <dbReference type="NCBI Taxonomy" id="1763828"/>
    <lineage>
        <taxon>Bacteria</taxon>
        <taxon>Pseudomonadati</taxon>
        <taxon>Pseudomonadota</taxon>
        <taxon>Alphaproteobacteria</taxon>
        <taxon>Sphingomonadales</taxon>
        <taxon>Sphingomonadaceae</taxon>
        <taxon>Hankyongella</taxon>
    </lineage>
</organism>
<evidence type="ECO:0000313" key="2">
    <source>
        <dbReference type="Proteomes" id="UP000298714"/>
    </source>
</evidence>
<dbReference type="KEGG" id="hgn:E6W36_11930"/>
<sequence length="152" mass="16593">MLRAVRYAWWRERLEAGETRGHPLLATLQNLSIAPDDLSPLLEAWDAWAAGEGLHNEIGKAMAGLLGRALWLQAPAPWLAALAALYAARQAIAEEMPDLGPIRAGLAGTPRLARCVLASGPFVAQRTRAQHADALSLQLQIRIFWAVTTGRW</sequence>
<evidence type="ECO:0000313" key="1">
    <source>
        <dbReference type="EMBL" id="QCI79967.1"/>
    </source>
</evidence>
<dbReference type="EMBL" id="CP039704">
    <property type="protein sequence ID" value="QCI79967.1"/>
    <property type="molecule type" value="Genomic_DNA"/>
</dbReference>
<accession>A0A4D7CA09</accession>
<dbReference type="RefSeq" id="WP_222872816.1">
    <property type="nucleotide sequence ID" value="NZ_CP039704.1"/>
</dbReference>
<dbReference type="Proteomes" id="UP000298714">
    <property type="component" value="Chromosome"/>
</dbReference>
<keyword evidence="2" id="KW-1185">Reference proteome</keyword>
<protein>
    <submittedName>
        <fullName evidence="1">Uncharacterized protein</fullName>
    </submittedName>
</protein>
<dbReference type="AlphaFoldDB" id="A0A4D7CA09"/>
<proteinExistence type="predicted"/>